<dbReference type="InterPro" id="IPR002004">
    <property type="entry name" value="PABP_HYD_C"/>
</dbReference>
<dbReference type="Pfam" id="PF00076">
    <property type="entry name" value="RRM_1"/>
    <property type="match status" value="3"/>
</dbReference>
<dbReference type="PROSITE" id="PS51309">
    <property type="entry name" value="PABC"/>
    <property type="match status" value="1"/>
</dbReference>
<evidence type="ECO:0000259" key="11">
    <source>
        <dbReference type="PROSITE" id="PS51309"/>
    </source>
</evidence>
<feature type="domain" description="RRM" evidence="10">
    <location>
        <begin position="27"/>
        <end position="108"/>
    </location>
</feature>
<evidence type="ECO:0000256" key="5">
    <source>
        <dbReference type="ARBA" id="ARBA00022737"/>
    </source>
</evidence>
<dbReference type="PROSITE" id="PS50102">
    <property type="entry name" value="RRM"/>
    <property type="match status" value="3"/>
</dbReference>
<dbReference type="SMART" id="SM00361">
    <property type="entry name" value="RRM_1"/>
    <property type="match status" value="2"/>
</dbReference>
<dbReference type="FunFam" id="1.10.1900.10:FF:000006">
    <property type="entry name" value="Polyadenylate-binding protein"/>
    <property type="match status" value="1"/>
</dbReference>
<evidence type="ECO:0000256" key="1">
    <source>
        <dbReference type="ARBA" id="ARBA00004123"/>
    </source>
</evidence>
<dbReference type="GO" id="GO:0003723">
    <property type="term" value="F:RNA binding"/>
    <property type="evidence" value="ECO:0007669"/>
    <property type="project" value="UniProtKB-UniRule"/>
</dbReference>
<dbReference type="GO" id="GO:0005634">
    <property type="term" value="C:nucleus"/>
    <property type="evidence" value="ECO:0007669"/>
    <property type="project" value="UniProtKB-SubCell"/>
</dbReference>
<dbReference type="EMBL" id="HBGF01027212">
    <property type="protein sequence ID" value="CAD9122330.1"/>
    <property type="molecule type" value="Transcribed_RNA"/>
</dbReference>
<dbReference type="Pfam" id="PF00658">
    <property type="entry name" value="MLLE"/>
    <property type="match status" value="1"/>
</dbReference>
<dbReference type="SUPFAM" id="SSF54928">
    <property type="entry name" value="RNA-binding domain, RBD"/>
    <property type="match status" value="2"/>
</dbReference>
<feature type="compositionally biased region" description="Pro residues" evidence="9">
    <location>
        <begin position="9"/>
        <end position="18"/>
    </location>
</feature>
<dbReference type="InterPro" id="IPR003954">
    <property type="entry name" value="RRM_euk-type"/>
</dbReference>
<dbReference type="Gene3D" id="1.10.1900.10">
    <property type="entry name" value="c-terminal domain of poly(a) binding protein"/>
    <property type="match status" value="1"/>
</dbReference>
<accession>A0A7S1M569</accession>
<reference evidence="12" key="1">
    <citation type="submission" date="2021-01" db="EMBL/GenBank/DDBJ databases">
        <authorList>
            <person name="Corre E."/>
            <person name="Pelletier E."/>
            <person name="Niang G."/>
            <person name="Scheremetjew M."/>
            <person name="Finn R."/>
            <person name="Kale V."/>
            <person name="Holt S."/>
            <person name="Cochrane G."/>
            <person name="Meng A."/>
            <person name="Brown T."/>
            <person name="Cohen L."/>
        </authorList>
    </citation>
    <scope>NUCLEOTIDE SEQUENCE</scope>
    <source>
        <strain evidence="12">CCAP 1951/1</strain>
    </source>
</reference>
<dbReference type="SUPFAM" id="SSF63570">
    <property type="entry name" value="PABC (PABP) domain"/>
    <property type="match status" value="1"/>
</dbReference>
<comment type="similarity">
    <text evidence="3">Belongs to the polyadenylate-binding protein type-1 family.</text>
</comment>
<name>A0A7S1M569_NEODS</name>
<evidence type="ECO:0000256" key="2">
    <source>
        <dbReference type="ARBA" id="ARBA00004496"/>
    </source>
</evidence>
<feature type="region of interest" description="Disordered" evidence="9">
    <location>
        <begin position="1"/>
        <end position="24"/>
    </location>
</feature>
<evidence type="ECO:0008006" key="13">
    <source>
        <dbReference type="Google" id="ProtNLM"/>
    </source>
</evidence>
<proteinExistence type="inferred from homology"/>
<dbReference type="FunFam" id="3.30.70.330:FF:000651">
    <property type="entry name" value="Poly(A) binding protein cytoplasmic 1 like"/>
    <property type="match status" value="1"/>
</dbReference>
<keyword evidence="6 8" id="KW-0694">RNA-binding</keyword>
<dbReference type="Gene3D" id="3.30.70.330">
    <property type="match status" value="4"/>
</dbReference>
<dbReference type="AlphaFoldDB" id="A0A7S1M569"/>
<evidence type="ECO:0000256" key="8">
    <source>
        <dbReference type="PROSITE-ProRule" id="PRU00176"/>
    </source>
</evidence>
<sequence>MAAPAMHQAPPPPPPPPRGTGGDFQARSLYVGDLPTDLTNPEDTLFNLFTKVGMVVSIKVCRDINSQRSLGYAYVNFQNPADAETAIKNLNFSEIRPGRQIRVMHSQRDPTLRKSGAGNLFVKNIDPEITTRGLYDTFKEFGTVLSCKLATDDDGKSRGYGFVHFESESDATAAIDALNNKTVGTKELQVQLFKKKAEREREEEKVFRTVFVKNISPDADEDAVKKAIPGIETLFLSGHPQHKTKFALVTMDTHENAVKLIESADAFDLAPIQFEGTKLFICRALKKRDRMAQRAGPQSNIYQSQGRNVYVKHLEDTVDEDALRAQFAPFGTVTSVAIMRDAQGNPRGFGFVCFDNKESATQAIREMNGKPVFSRRPLYVSQAMHKDMRHRILEDQRKNMMMQQRMAPMGGYGGPGFWGGPMMPAFGRGPMPSGMMPPFGPMGMRGPMRGPPGPPMGMPPRGFGPRGPMGYPPMRGPMVGFQSGPPPPRPPTVSGITSTELSKMTPEEQKNALGERLYARIQEINPQQAAKITGMLLEMDTPEILNVLEDRSMLDSKVSEAVAVLRQHAGGN</sequence>
<dbReference type="PANTHER" id="PTHR24012">
    <property type="entry name" value="RNA BINDING PROTEIN"/>
    <property type="match status" value="1"/>
</dbReference>
<organism evidence="12">
    <name type="scientific">Neobodo designis</name>
    <name type="common">Flagellated protozoan</name>
    <name type="synonym">Bodo designis</name>
    <dbReference type="NCBI Taxonomy" id="312471"/>
    <lineage>
        <taxon>Eukaryota</taxon>
        <taxon>Discoba</taxon>
        <taxon>Euglenozoa</taxon>
        <taxon>Kinetoplastea</taxon>
        <taxon>Metakinetoplastina</taxon>
        <taxon>Neobodonida</taxon>
        <taxon>Neobodo</taxon>
    </lineage>
</organism>
<keyword evidence="5" id="KW-0677">Repeat</keyword>
<dbReference type="GO" id="GO:0005737">
    <property type="term" value="C:cytoplasm"/>
    <property type="evidence" value="ECO:0007669"/>
    <property type="project" value="UniProtKB-SubCell"/>
</dbReference>
<evidence type="ECO:0000256" key="9">
    <source>
        <dbReference type="SAM" id="MobiDB-lite"/>
    </source>
</evidence>
<dbReference type="InterPro" id="IPR000504">
    <property type="entry name" value="RRM_dom"/>
</dbReference>
<keyword evidence="4" id="KW-0963">Cytoplasm</keyword>
<evidence type="ECO:0000256" key="6">
    <source>
        <dbReference type="ARBA" id="ARBA00022884"/>
    </source>
</evidence>
<feature type="domain" description="PABC" evidence="11">
    <location>
        <begin position="493"/>
        <end position="570"/>
    </location>
</feature>
<dbReference type="InterPro" id="IPR036053">
    <property type="entry name" value="PABP-dom"/>
</dbReference>
<evidence type="ECO:0000256" key="3">
    <source>
        <dbReference type="ARBA" id="ARBA00008557"/>
    </source>
</evidence>
<comment type="subcellular location">
    <subcellularLocation>
        <location evidence="2">Cytoplasm</location>
    </subcellularLocation>
    <subcellularLocation>
        <location evidence="1">Nucleus</location>
    </subcellularLocation>
</comment>
<evidence type="ECO:0000259" key="10">
    <source>
        <dbReference type="PROSITE" id="PS50102"/>
    </source>
</evidence>
<dbReference type="SMART" id="SM00517">
    <property type="entry name" value="PolyA"/>
    <property type="match status" value="1"/>
</dbReference>
<dbReference type="InterPro" id="IPR012677">
    <property type="entry name" value="Nucleotide-bd_a/b_plait_sf"/>
</dbReference>
<keyword evidence="7" id="KW-0539">Nucleus</keyword>
<feature type="domain" description="RRM" evidence="10">
    <location>
        <begin position="307"/>
        <end position="385"/>
    </location>
</feature>
<dbReference type="InterPro" id="IPR035979">
    <property type="entry name" value="RBD_domain_sf"/>
</dbReference>
<evidence type="ECO:0000256" key="7">
    <source>
        <dbReference type="ARBA" id="ARBA00023242"/>
    </source>
</evidence>
<feature type="domain" description="RRM" evidence="10">
    <location>
        <begin position="118"/>
        <end position="195"/>
    </location>
</feature>
<evidence type="ECO:0000256" key="4">
    <source>
        <dbReference type="ARBA" id="ARBA00022490"/>
    </source>
</evidence>
<gene>
    <name evidence="12" type="ORF">NDES1114_LOCUS18033</name>
</gene>
<evidence type="ECO:0000313" key="12">
    <source>
        <dbReference type="EMBL" id="CAD9122330.1"/>
    </source>
</evidence>
<protein>
    <recommendedName>
        <fullName evidence="13">PABP</fullName>
    </recommendedName>
</protein>
<dbReference type="SMART" id="SM00360">
    <property type="entry name" value="RRM"/>
    <property type="match status" value="4"/>
</dbReference>